<proteinExistence type="predicted"/>
<dbReference type="AlphaFoldDB" id="A0A6A6HUU5"/>
<accession>A0A6A6HUU5</accession>
<keyword evidence="3" id="KW-1185">Reference proteome</keyword>
<organism evidence="2 3">
    <name type="scientific">Trematosphaeria pertusa</name>
    <dbReference type="NCBI Taxonomy" id="390896"/>
    <lineage>
        <taxon>Eukaryota</taxon>
        <taxon>Fungi</taxon>
        <taxon>Dikarya</taxon>
        <taxon>Ascomycota</taxon>
        <taxon>Pezizomycotina</taxon>
        <taxon>Dothideomycetes</taxon>
        <taxon>Pleosporomycetidae</taxon>
        <taxon>Pleosporales</taxon>
        <taxon>Massarineae</taxon>
        <taxon>Trematosphaeriaceae</taxon>
        <taxon>Trematosphaeria</taxon>
    </lineage>
</organism>
<evidence type="ECO:0000313" key="3">
    <source>
        <dbReference type="Proteomes" id="UP000800094"/>
    </source>
</evidence>
<dbReference type="RefSeq" id="XP_033676327.1">
    <property type="nucleotide sequence ID" value="XM_033820330.1"/>
</dbReference>
<dbReference type="GeneID" id="54573660"/>
<feature type="region of interest" description="Disordered" evidence="1">
    <location>
        <begin position="135"/>
        <end position="155"/>
    </location>
</feature>
<gene>
    <name evidence="2" type="ORF">BU26DRAFT_176182</name>
</gene>
<dbReference type="Proteomes" id="UP000800094">
    <property type="component" value="Unassembled WGS sequence"/>
</dbReference>
<reference evidence="2" key="1">
    <citation type="journal article" date="2020" name="Stud. Mycol.">
        <title>101 Dothideomycetes genomes: a test case for predicting lifestyles and emergence of pathogens.</title>
        <authorList>
            <person name="Haridas S."/>
            <person name="Albert R."/>
            <person name="Binder M."/>
            <person name="Bloem J."/>
            <person name="Labutti K."/>
            <person name="Salamov A."/>
            <person name="Andreopoulos B."/>
            <person name="Baker S."/>
            <person name="Barry K."/>
            <person name="Bills G."/>
            <person name="Bluhm B."/>
            <person name="Cannon C."/>
            <person name="Castanera R."/>
            <person name="Culley D."/>
            <person name="Daum C."/>
            <person name="Ezra D."/>
            <person name="Gonzalez J."/>
            <person name="Henrissat B."/>
            <person name="Kuo A."/>
            <person name="Liang C."/>
            <person name="Lipzen A."/>
            <person name="Lutzoni F."/>
            <person name="Magnuson J."/>
            <person name="Mondo S."/>
            <person name="Nolan M."/>
            <person name="Ohm R."/>
            <person name="Pangilinan J."/>
            <person name="Park H.-J."/>
            <person name="Ramirez L."/>
            <person name="Alfaro M."/>
            <person name="Sun H."/>
            <person name="Tritt A."/>
            <person name="Yoshinaga Y."/>
            <person name="Zwiers L.-H."/>
            <person name="Turgeon B."/>
            <person name="Goodwin S."/>
            <person name="Spatafora J."/>
            <person name="Crous P."/>
            <person name="Grigoriev I."/>
        </authorList>
    </citation>
    <scope>NUCLEOTIDE SEQUENCE</scope>
    <source>
        <strain evidence="2">CBS 122368</strain>
    </source>
</reference>
<dbReference type="EMBL" id="ML987212">
    <property type="protein sequence ID" value="KAF2241323.1"/>
    <property type="molecule type" value="Genomic_DNA"/>
</dbReference>
<evidence type="ECO:0000313" key="2">
    <source>
        <dbReference type="EMBL" id="KAF2241323.1"/>
    </source>
</evidence>
<name>A0A6A6HUU5_9PLEO</name>
<sequence>MSRTAASQFGVKVRLAGLPSGDSPSCARELYVVGIDMVAVHGREPPSATSSISAPPSLSALQTSSHHVLDNRRFPQVALAILPHPKAYALPPLVSRYCVGVSNGKTGGTLKEPFQQAHALAFASRGRHCHRRCSRAARSERGESRGQGAGGGGGRWLGTSAVQVVASDGLRY</sequence>
<evidence type="ECO:0000256" key="1">
    <source>
        <dbReference type="SAM" id="MobiDB-lite"/>
    </source>
</evidence>
<protein>
    <submittedName>
        <fullName evidence="2">Uncharacterized protein</fullName>
    </submittedName>
</protein>
<feature type="compositionally biased region" description="Gly residues" evidence="1">
    <location>
        <begin position="145"/>
        <end position="155"/>
    </location>
</feature>